<evidence type="ECO:0000256" key="6">
    <source>
        <dbReference type="RuleBase" id="RU003915"/>
    </source>
</evidence>
<comment type="catalytic activity">
    <reaction evidence="1 5 6">
        <text>[protein]-peptidylproline (omega=180) = [protein]-peptidylproline (omega=0)</text>
        <dbReference type="Rhea" id="RHEA:16237"/>
        <dbReference type="Rhea" id="RHEA-COMP:10747"/>
        <dbReference type="Rhea" id="RHEA-COMP:10748"/>
        <dbReference type="ChEBI" id="CHEBI:83833"/>
        <dbReference type="ChEBI" id="CHEBI:83834"/>
        <dbReference type="EC" id="5.2.1.8"/>
    </reaction>
</comment>
<evidence type="ECO:0000256" key="3">
    <source>
        <dbReference type="ARBA" id="ARBA00023110"/>
    </source>
</evidence>
<accession>A0A368JUC2</accession>
<name>A0A368JUC2_9BACT</name>
<comment type="similarity">
    <text evidence="2 6">Belongs to the FKBP-type PPIase family.</text>
</comment>
<protein>
    <recommendedName>
        <fullName evidence="6">Peptidyl-prolyl cis-trans isomerase</fullName>
        <ecNumber evidence="6">5.2.1.8</ecNumber>
    </recommendedName>
</protein>
<feature type="domain" description="PPIase FKBP-type" evidence="7">
    <location>
        <begin position="196"/>
        <end position="287"/>
    </location>
</feature>
<dbReference type="PROSITE" id="PS50059">
    <property type="entry name" value="FKBP_PPIASE"/>
    <property type="match status" value="2"/>
</dbReference>
<dbReference type="EC" id="5.2.1.8" evidence="6"/>
<evidence type="ECO:0000313" key="8">
    <source>
        <dbReference type="EMBL" id="RCR70274.1"/>
    </source>
</evidence>
<keyword evidence="9" id="KW-1185">Reference proteome</keyword>
<dbReference type="PROSITE" id="PS51257">
    <property type="entry name" value="PROKAR_LIPOPROTEIN"/>
    <property type="match status" value="1"/>
</dbReference>
<sequence length="304" mass="32268">MTIKTVSKLSLLVVVLASCDNNRVQVTETGLKYKFHEDVEDTRKAKVGDVMTFNLTVKNSKDSLLGSSYQNGAPVKQPLQASTFKGSLEEGLALLSKGDSATIYVNADSIAGRSQQPLPPFIPKGSDIAYTIKVIDIQSMEEFQKAQVSLREKQKGTDDKTIADYVAKNKLAGQKTASGLYVVITQPGTGANPGSGDVVKVKYTGKLMNGKVFDSSDKNPQTQAGIDFPLGQGAVIPGWDEGVRQLKKGGKGLLIIPSGLAYGIEGAPGAIPPNSVIMFDVELVDVKKGAAPTPQMPQMPQGGR</sequence>
<dbReference type="InterPro" id="IPR001179">
    <property type="entry name" value="PPIase_FKBP_dom"/>
</dbReference>
<evidence type="ECO:0000313" key="9">
    <source>
        <dbReference type="Proteomes" id="UP000253383"/>
    </source>
</evidence>
<dbReference type="PANTHER" id="PTHR43811">
    <property type="entry name" value="FKBP-TYPE PEPTIDYL-PROLYL CIS-TRANS ISOMERASE FKPA"/>
    <property type="match status" value="1"/>
</dbReference>
<dbReference type="InterPro" id="IPR046357">
    <property type="entry name" value="PPIase_dom_sf"/>
</dbReference>
<dbReference type="SUPFAM" id="SSF54534">
    <property type="entry name" value="FKBP-like"/>
    <property type="match status" value="2"/>
</dbReference>
<dbReference type="OrthoDB" id="9814548at2"/>
<proteinExistence type="inferred from homology"/>
<evidence type="ECO:0000256" key="4">
    <source>
        <dbReference type="ARBA" id="ARBA00023235"/>
    </source>
</evidence>
<keyword evidence="4 5" id="KW-0413">Isomerase</keyword>
<dbReference type="FunFam" id="3.10.50.40:FF:000006">
    <property type="entry name" value="Peptidyl-prolyl cis-trans isomerase"/>
    <property type="match status" value="1"/>
</dbReference>
<evidence type="ECO:0000256" key="2">
    <source>
        <dbReference type="ARBA" id="ARBA00006577"/>
    </source>
</evidence>
<dbReference type="AlphaFoldDB" id="A0A368JUC2"/>
<dbReference type="GO" id="GO:0003755">
    <property type="term" value="F:peptidyl-prolyl cis-trans isomerase activity"/>
    <property type="evidence" value="ECO:0007669"/>
    <property type="project" value="UniProtKB-UniRule"/>
</dbReference>
<dbReference type="RefSeq" id="WP_114405440.1">
    <property type="nucleotide sequence ID" value="NZ_QOWE01000005.1"/>
</dbReference>
<dbReference type="Proteomes" id="UP000253383">
    <property type="component" value="Unassembled WGS sequence"/>
</dbReference>
<evidence type="ECO:0000256" key="1">
    <source>
        <dbReference type="ARBA" id="ARBA00000971"/>
    </source>
</evidence>
<evidence type="ECO:0000259" key="7">
    <source>
        <dbReference type="PROSITE" id="PS50059"/>
    </source>
</evidence>
<dbReference type="Gene3D" id="3.10.50.40">
    <property type="match status" value="2"/>
</dbReference>
<dbReference type="PANTHER" id="PTHR43811:SF19">
    <property type="entry name" value="39 KDA FK506-BINDING NUCLEAR PROTEIN"/>
    <property type="match status" value="1"/>
</dbReference>
<dbReference type="EMBL" id="QOWE01000005">
    <property type="protein sequence ID" value="RCR70274.1"/>
    <property type="molecule type" value="Genomic_DNA"/>
</dbReference>
<feature type="domain" description="PPIase FKBP-type" evidence="7">
    <location>
        <begin position="48"/>
        <end position="138"/>
    </location>
</feature>
<dbReference type="Pfam" id="PF00254">
    <property type="entry name" value="FKBP_C"/>
    <property type="match status" value="2"/>
</dbReference>
<reference evidence="8 9" key="1">
    <citation type="submission" date="2018-07" db="EMBL/GenBank/DDBJ databases">
        <title>Genome analysis of Larkinella rosea.</title>
        <authorList>
            <person name="Zhou Z."/>
            <person name="Wang G."/>
        </authorList>
    </citation>
    <scope>NUCLEOTIDE SEQUENCE [LARGE SCALE GENOMIC DNA]</scope>
    <source>
        <strain evidence="9">zzj9</strain>
    </source>
</reference>
<evidence type="ECO:0000256" key="5">
    <source>
        <dbReference type="PROSITE-ProRule" id="PRU00277"/>
    </source>
</evidence>
<organism evidence="8 9">
    <name type="scientific">Larkinella punicea</name>
    <dbReference type="NCBI Taxonomy" id="2315727"/>
    <lineage>
        <taxon>Bacteria</taxon>
        <taxon>Pseudomonadati</taxon>
        <taxon>Bacteroidota</taxon>
        <taxon>Cytophagia</taxon>
        <taxon>Cytophagales</taxon>
        <taxon>Spirosomataceae</taxon>
        <taxon>Larkinella</taxon>
    </lineage>
</organism>
<comment type="caution">
    <text evidence="8">The sequence shown here is derived from an EMBL/GenBank/DDBJ whole genome shotgun (WGS) entry which is preliminary data.</text>
</comment>
<keyword evidence="3 5" id="KW-0697">Rotamase</keyword>
<gene>
    <name evidence="8" type="ORF">DUE52_07875</name>
</gene>